<dbReference type="GO" id="GO:0003677">
    <property type="term" value="F:DNA binding"/>
    <property type="evidence" value="ECO:0007669"/>
    <property type="project" value="UniProtKB-KW"/>
</dbReference>
<evidence type="ECO:0000256" key="4">
    <source>
        <dbReference type="ARBA" id="ARBA00022695"/>
    </source>
</evidence>
<dbReference type="HAMAP" id="MF_00974">
    <property type="entry name" value="DNA_primase_DnaG"/>
    <property type="match status" value="1"/>
</dbReference>
<dbReference type="GO" id="GO:0006269">
    <property type="term" value="P:DNA replication, synthesis of primer"/>
    <property type="evidence" value="ECO:0007669"/>
    <property type="project" value="UniProtKB-UniRule"/>
</dbReference>
<dbReference type="GO" id="GO:0000428">
    <property type="term" value="C:DNA-directed RNA polymerase complex"/>
    <property type="evidence" value="ECO:0007669"/>
    <property type="project" value="UniProtKB-KW"/>
</dbReference>
<feature type="zinc finger region" description="CHC2-type" evidence="12 14">
    <location>
        <begin position="36"/>
        <end position="60"/>
    </location>
</feature>
<keyword evidence="7 12" id="KW-0863">Zinc-finger</keyword>
<evidence type="ECO:0000256" key="10">
    <source>
        <dbReference type="ARBA" id="ARBA00023125"/>
    </source>
</evidence>
<keyword evidence="5 12" id="KW-0235">DNA replication</keyword>
<evidence type="ECO:0000256" key="5">
    <source>
        <dbReference type="ARBA" id="ARBA00022705"/>
    </source>
</evidence>
<dbReference type="Pfam" id="PF13155">
    <property type="entry name" value="Toprim_2"/>
    <property type="match status" value="1"/>
</dbReference>
<feature type="coiled-coil region" evidence="15">
    <location>
        <begin position="552"/>
        <end position="579"/>
    </location>
</feature>
<dbReference type="PANTHER" id="PTHR30313">
    <property type="entry name" value="DNA PRIMASE"/>
    <property type="match status" value="1"/>
</dbReference>
<dbReference type="InterPro" id="IPR030846">
    <property type="entry name" value="DnaG_bac"/>
</dbReference>
<feature type="domain" description="Toprim" evidence="16">
    <location>
        <begin position="253"/>
        <end position="334"/>
    </location>
</feature>
<evidence type="ECO:0000256" key="1">
    <source>
        <dbReference type="ARBA" id="ARBA00022478"/>
    </source>
</evidence>
<dbReference type="EMBL" id="MIJE01000032">
    <property type="protein sequence ID" value="OEF96366.1"/>
    <property type="molecule type" value="Genomic_DNA"/>
</dbReference>
<keyword evidence="18" id="KW-1185">Reference proteome</keyword>
<dbReference type="Pfam" id="PF01807">
    <property type="entry name" value="Zn_ribbon_DnaG"/>
    <property type="match status" value="1"/>
</dbReference>
<dbReference type="InterPro" id="IPR006171">
    <property type="entry name" value="TOPRIM_dom"/>
</dbReference>
<dbReference type="FunFam" id="3.90.580.10:FF:000001">
    <property type="entry name" value="DNA primase"/>
    <property type="match status" value="1"/>
</dbReference>
<dbReference type="Proteomes" id="UP000094296">
    <property type="component" value="Unassembled WGS sequence"/>
</dbReference>
<dbReference type="SMART" id="SM00400">
    <property type="entry name" value="ZnF_CHCC"/>
    <property type="match status" value="1"/>
</dbReference>
<dbReference type="Gene3D" id="3.40.1360.10">
    <property type="match status" value="1"/>
</dbReference>
<keyword evidence="4 12" id="KW-0548">Nucleotidyltransferase</keyword>
<evidence type="ECO:0000313" key="18">
    <source>
        <dbReference type="Proteomes" id="UP000094296"/>
    </source>
</evidence>
<reference evidence="17 18" key="1">
    <citation type="submission" date="2016-09" db="EMBL/GenBank/DDBJ databases">
        <title>Draft genome sequence for the type strain of Desulfuribacillus alkaliarsenatis AHT28, an obligately anaerobic, sulfidogenic bacterium isolated from Russian soda lake sediments.</title>
        <authorList>
            <person name="Abin C.A."/>
            <person name="Hollibaugh J.T."/>
        </authorList>
    </citation>
    <scope>NUCLEOTIDE SEQUENCE [LARGE SCALE GENOMIC DNA]</scope>
    <source>
        <strain evidence="17 18">AHT28</strain>
    </source>
</reference>
<dbReference type="InterPro" id="IPR016136">
    <property type="entry name" value="DNA_helicase_N/primase_C"/>
</dbReference>
<dbReference type="Gene3D" id="1.10.860.10">
    <property type="entry name" value="DNAb Helicase, Chain A"/>
    <property type="match status" value="1"/>
</dbReference>
<evidence type="ECO:0000256" key="11">
    <source>
        <dbReference type="ARBA" id="ARBA00023163"/>
    </source>
</evidence>
<dbReference type="InterPro" id="IPR006295">
    <property type="entry name" value="DNA_primase_DnaG"/>
</dbReference>
<keyword evidence="10 12" id="KW-0238">DNA-binding</keyword>
<comment type="subunit">
    <text evidence="12">Monomer. Interacts with DnaB.</text>
</comment>
<comment type="domain">
    <text evidence="12">Contains an N-terminal zinc-binding domain, a central core domain that contains the primase activity, and a C-terminal DnaB-binding domain.</text>
</comment>
<proteinExistence type="inferred from homology"/>
<comment type="cofactor">
    <cofactor evidence="12 13 14">
        <name>Zn(2+)</name>
        <dbReference type="ChEBI" id="CHEBI:29105"/>
    </cofactor>
    <text evidence="12 13 14">Binds 1 zinc ion per monomer.</text>
</comment>
<dbReference type="InterPro" id="IPR034151">
    <property type="entry name" value="TOPRIM_DnaG_bac"/>
</dbReference>
<comment type="catalytic activity">
    <reaction evidence="12">
        <text>ssDNA + n NTP = ssDNA/pppN(pN)n-1 hybrid + (n-1) diphosphate.</text>
        <dbReference type="EC" id="2.7.7.101"/>
    </reaction>
</comment>
<dbReference type="Pfam" id="PF10410">
    <property type="entry name" value="DnaB_bind"/>
    <property type="match status" value="1"/>
</dbReference>
<evidence type="ECO:0000313" key="17">
    <source>
        <dbReference type="EMBL" id="OEF96366.1"/>
    </source>
</evidence>
<evidence type="ECO:0000256" key="15">
    <source>
        <dbReference type="SAM" id="Coils"/>
    </source>
</evidence>
<dbReference type="CDD" id="cd03364">
    <property type="entry name" value="TOPRIM_DnaG_primases"/>
    <property type="match status" value="1"/>
</dbReference>
<keyword evidence="1 12" id="KW-0240">DNA-directed RNA polymerase</keyword>
<dbReference type="GO" id="GO:0005737">
    <property type="term" value="C:cytoplasm"/>
    <property type="evidence" value="ECO:0007669"/>
    <property type="project" value="TreeGrafter"/>
</dbReference>
<dbReference type="SUPFAM" id="SSF56731">
    <property type="entry name" value="DNA primase core"/>
    <property type="match status" value="1"/>
</dbReference>
<keyword evidence="9" id="KW-0460">Magnesium</keyword>
<keyword evidence="6 12" id="KW-0479">Metal-binding</keyword>
<evidence type="ECO:0000256" key="9">
    <source>
        <dbReference type="ARBA" id="ARBA00022842"/>
    </source>
</evidence>
<dbReference type="SUPFAM" id="SSF57783">
    <property type="entry name" value="Zinc beta-ribbon"/>
    <property type="match status" value="1"/>
</dbReference>
<dbReference type="GO" id="GO:0003899">
    <property type="term" value="F:DNA-directed RNA polymerase activity"/>
    <property type="evidence" value="ECO:0007669"/>
    <property type="project" value="UniProtKB-UniRule"/>
</dbReference>
<dbReference type="PIRSF" id="PIRSF002811">
    <property type="entry name" value="DnaG"/>
    <property type="match status" value="1"/>
</dbReference>
<dbReference type="Gene3D" id="3.90.580.10">
    <property type="entry name" value="Zinc finger, CHC2-type domain"/>
    <property type="match status" value="1"/>
</dbReference>
<dbReference type="AlphaFoldDB" id="A0A1E5G0K2"/>
<evidence type="ECO:0000256" key="13">
    <source>
        <dbReference type="PIRNR" id="PIRNR002811"/>
    </source>
</evidence>
<evidence type="ECO:0000256" key="12">
    <source>
        <dbReference type="HAMAP-Rule" id="MF_00974"/>
    </source>
</evidence>
<dbReference type="Pfam" id="PF08275">
    <property type="entry name" value="DNAG_N"/>
    <property type="match status" value="1"/>
</dbReference>
<gene>
    <name evidence="12" type="primary">dnaG</name>
    <name evidence="17" type="ORF">BHF68_08570</name>
</gene>
<sequence length="604" mass="69587">MPDELIEDIRTRFDIVDIVGRYIELKKKGRTYFGLCPFHSEKTPSFAVSAEKQIYHCFGCGSGGNVFSFLMNIEGLNFIEILKNLSDEAGIELSIKEENNEEVQLKKKLIEAHELAAKYYHYILLETEMGKDAYKYLLNRGFTKETIIDYQLGFAPDSFDILKKFLVKRGFEQAQLVEAGLLSKSKNDKYYDRFRNRVMFPIADSQGRVIAFGGRTIGNDEPKYLNTSDTLIYNKSKNLYNLHKARPFIRASGSVLVFEGYIDVISAYQKGINNSIATLGTSLTIEQARIIRRNTEKAYLVYDGDDAGRDAAIRASTVLESEKAEVTIVQLPKGMDPDDFLQKNSLTDFEELIEKGTSRYHLQKQIIRDKYSFDIGEEKVKYAMEILDIIADIEQAPKREYFLKELSKEVNLSEDSLIDELKKKLLKQKNKNIVKKPAQKWNNHINYGKHSHNQSISIIPAYQKAEREILWIMINDAEKGKKLAEKIRANFQYPEHSLLAAKIYSYYEDGITPSISKLLLDFQDQPDICKLLSSLEFQFEQYDKDSNKNIDSTLLIIEKRKLEAELKSLQSELEIATKTGKQDMIVELLKKIQDYQKKIKLLIK</sequence>
<dbReference type="GO" id="GO:1990077">
    <property type="term" value="C:primosome complex"/>
    <property type="evidence" value="ECO:0007669"/>
    <property type="project" value="UniProtKB-KW"/>
</dbReference>
<dbReference type="InterPro" id="IPR037068">
    <property type="entry name" value="DNA_primase_core_N_sf"/>
</dbReference>
<dbReference type="EC" id="2.7.7.101" evidence="12"/>
<keyword evidence="8 12" id="KW-0862">Zinc</keyword>
<dbReference type="InterPro" id="IPR050219">
    <property type="entry name" value="DnaG_primase"/>
</dbReference>
<comment type="function">
    <text evidence="12 13">RNA polymerase that catalyzes the synthesis of short RNA molecules used as primers for DNA polymerase during DNA replication.</text>
</comment>
<dbReference type="InterPro" id="IPR019475">
    <property type="entry name" value="DNA_primase_DnaB-bd"/>
</dbReference>
<dbReference type="InterPro" id="IPR013264">
    <property type="entry name" value="DNAG_N"/>
</dbReference>
<keyword evidence="15" id="KW-0175">Coiled coil</keyword>
<keyword evidence="2 12" id="KW-0639">Primosome</keyword>
<comment type="similarity">
    <text evidence="12 13">Belongs to the DnaG primase family.</text>
</comment>
<evidence type="ECO:0000256" key="3">
    <source>
        <dbReference type="ARBA" id="ARBA00022679"/>
    </source>
</evidence>
<dbReference type="Gene3D" id="3.90.980.10">
    <property type="entry name" value="DNA primase, catalytic core, N-terminal domain"/>
    <property type="match status" value="1"/>
</dbReference>
<dbReference type="FunFam" id="3.90.980.10:FF:000001">
    <property type="entry name" value="DNA primase"/>
    <property type="match status" value="1"/>
</dbReference>
<dbReference type="InterPro" id="IPR002694">
    <property type="entry name" value="Znf_CHC2"/>
</dbReference>
<protein>
    <recommendedName>
        <fullName evidence="12 13">DNA primase</fullName>
        <ecNumber evidence="12">2.7.7.101</ecNumber>
    </recommendedName>
</protein>
<keyword evidence="11 12" id="KW-0804">Transcription</keyword>
<accession>A0A1E5G0K2</accession>
<evidence type="ECO:0000256" key="7">
    <source>
        <dbReference type="ARBA" id="ARBA00022771"/>
    </source>
</evidence>
<dbReference type="PROSITE" id="PS50880">
    <property type="entry name" value="TOPRIM"/>
    <property type="match status" value="1"/>
</dbReference>
<organism evidence="17 18">
    <name type="scientific">Desulfuribacillus alkaliarsenatis</name>
    <dbReference type="NCBI Taxonomy" id="766136"/>
    <lineage>
        <taxon>Bacteria</taxon>
        <taxon>Bacillati</taxon>
        <taxon>Bacillota</taxon>
        <taxon>Desulfuribacillia</taxon>
        <taxon>Desulfuribacillales</taxon>
        <taxon>Desulfuribacillaceae</taxon>
        <taxon>Desulfuribacillus</taxon>
    </lineage>
</organism>
<dbReference type="NCBIfam" id="TIGR01391">
    <property type="entry name" value="dnaG"/>
    <property type="match status" value="1"/>
</dbReference>
<evidence type="ECO:0000259" key="16">
    <source>
        <dbReference type="PROSITE" id="PS50880"/>
    </source>
</evidence>
<dbReference type="GO" id="GO:0008270">
    <property type="term" value="F:zinc ion binding"/>
    <property type="evidence" value="ECO:0007669"/>
    <property type="project" value="UniProtKB-UniRule"/>
</dbReference>
<evidence type="ECO:0000256" key="8">
    <source>
        <dbReference type="ARBA" id="ARBA00022833"/>
    </source>
</evidence>
<name>A0A1E5G0K2_9FIRM</name>
<dbReference type="InterPro" id="IPR036977">
    <property type="entry name" value="DNA_primase_Znf_CHC2"/>
</dbReference>
<evidence type="ECO:0000256" key="2">
    <source>
        <dbReference type="ARBA" id="ARBA00022515"/>
    </source>
</evidence>
<comment type="caution">
    <text evidence="17">The sequence shown here is derived from an EMBL/GenBank/DDBJ whole genome shotgun (WGS) entry which is preliminary data.</text>
</comment>
<evidence type="ECO:0000256" key="6">
    <source>
        <dbReference type="ARBA" id="ARBA00022723"/>
    </source>
</evidence>
<dbReference type="SMART" id="SM00493">
    <property type="entry name" value="TOPRIM"/>
    <property type="match status" value="1"/>
</dbReference>
<evidence type="ECO:0000256" key="14">
    <source>
        <dbReference type="PIRSR" id="PIRSR002811-1"/>
    </source>
</evidence>
<dbReference type="STRING" id="766136.BHF68_08570"/>
<dbReference type="PANTHER" id="PTHR30313:SF2">
    <property type="entry name" value="DNA PRIMASE"/>
    <property type="match status" value="1"/>
</dbReference>
<keyword evidence="3 12" id="KW-0808">Transferase</keyword>